<organism evidence="2 3">
    <name type="scientific">Streptomyces demainii</name>
    <dbReference type="NCBI Taxonomy" id="588122"/>
    <lineage>
        <taxon>Bacteria</taxon>
        <taxon>Bacillati</taxon>
        <taxon>Actinomycetota</taxon>
        <taxon>Actinomycetes</taxon>
        <taxon>Kitasatosporales</taxon>
        <taxon>Streptomycetaceae</taxon>
        <taxon>Streptomyces</taxon>
    </lineage>
</organism>
<name>A0ABT9KUA3_9ACTN</name>
<proteinExistence type="predicted"/>
<evidence type="ECO:0000313" key="1">
    <source>
        <dbReference type="EMBL" id="MDP9612005.1"/>
    </source>
</evidence>
<evidence type="ECO:0000313" key="3">
    <source>
        <dbReference type="Proteomes" id="UP001234880"/>
    </source>
</evidence>
<dbReference type="Proteomes" id="UP001234880">
    <property type="component" value="Unassembled WGS sequence"/>
</dbReference>
<accession>A0ABT9KUA3</accession>
<evidence type="ECO:0000313" key="2">
    <source>
        <dbReference type="EMBL" id="MDP9612011.1"/>
    </source>
</evidence>
<sequence>MGAVMTRQAHPTPLTAPLPKGWRWFLSYGSPERGGSLPRFYATAPYVVPSLPPGPARNRLDQSLSASTWAELHRLVTEQEKQRRTLMS</sequence>
<gene>
    <name evidence="1" type="ORF">JOF35_004282</name>
    <name evidence="2" type="ORF">JOF35_004288</name>
</gene>
<reference evidence="2 3" key="1">
    <citation type="submission" date="2023-07" db="EMBL/GenBank/DDBJ databases">
        <title>Sequencing the genomes of 1000 actinobacteria strains.</title>
        <authorList>
            <person name="Klenk H.-P."/>
        </authorList>
    </citation>
    <scope>NUCLEOTIDE SEQUENCE [LARGE SCALE GENOMIC DNA]</scope>
    <source>
        <strain evidence="2 3">DSM 41600</strain>
    </source>
</reference>
<keyword evidence="3" id="KW-1185">Reference proteome</keyword>
<dbReference type="EMBL" id="JAURUE010000001">
    <property type="protein sequence ID" value="MDP9612011.1"/>
    <property type="molecule type" value="Genomic_DNA"/>
</dbReference>
<dbReference type="EMBL" id="JAURUE010000001">
    <property type="protein sequence ID" value="MDP9612005.1"/>
    <property type="molecule type" value="Genomic_DNA"/>
</dbReference>
<protein>
    <submittedName>
        <fullName evidence="2">Uncharacterized protein</fullName>
    </submittedName>
</protein>
<comment type="caution">
    <text evidence="2">The sequence shown here is derived from an EMBL/GenBank/DDBJ whole genome shotgun (WGS) entry which is preliminary data.</text>
</comment>